<keyword evidence="1" id="KW-0472">Membrane</keyword>
<keyword evidence="1" id="KW-0812">Transmembrane</keyword>
<sequence length="114" mass="12469">MTHSLWQHTKMAVFSLLTVMYLFLAGMLLLGLLNGHTLFGLAQPFRRWADAYAMSALMLYFPVGLLGLIGSLVAMKRSNATSTRSFVSKALFGATAFYTLVFVLCVLTLRGGVA</sequence>
<evidence type="ECO:0000256" key="1">
    <source>
        <dbReference type="SAM" id="Phobius"/>
    </source>
</evidence>
<dbReference type="EMBL" id="BAAAEU010000008">
    <property type="protein sequence ID" value="GAA0715475.1"/>
    <property type="molecule type" value="Genomic_DNA"/>
</dbReference>
<feature type="transmembrane region" description="Helical" evidence="1">
    <location>
        <begin position="52"/>
        <end position="74"/>
    </location>
</feature>
<gene>
    <name evidence="2" type="ORF">GCM10009105_20990</name>
</gene>
<name>A0ABN1IJK2_9GAMM</name>
<feature type="transmembrane region" description="Helical" evidence="1">
    <location>
        <begin position="12"/>
        <end position="32"/>
    </location>
</feature>
<proteinExistence type="predicted"/>
<reference evidence="2 3" key="1">
    <citation type="journal article" date="2019" name="Int. J. Syst. Evol. Microbiol.">
        <title>The Global Catalogue of Microorganisms (GCM) 10K type strain sequencing project: providing services to taxonomists for standard genome sequencing and annotation.</title>
        <authorList>
            <consortium name="The Broad Institute Genomics Platform"/>
            <consortium name="The Broad Institute Genome Sequencing Center for Infectious Disease"/>
            <person name="Wu L."/>
            <person name="Ma J."/>
        </authorList>
    </citation>
    <scope>NUCLEOTIDE SEQUENCE [LARGE SCALE GENOMIC DNA]</scope>
    <source>
        <strain evidence="2 3">JCM 15421</strain>
    </source>
</reference>
<evidence type="ECO:0000313" key="3">
    <source>
        <dbReference type="Proteomes" id="UP001501523"/>
    </source>
</evidence>
<protein>
    <submittedName>
        <fullName evidence="2">Uncharacterized protein</fullName>
    </submittedName>
</protein>
<keyword evidence="1" id="KW-1133">Transmembrane helix</keyword>
<evidence type="ECO:0000313" key="2">
    <source>
        <dbReference type="EMBL" id="GAA0715475.1"/>
    </source>
</evidence>
<dbReference type="RefSeq" id="WP_343790646.1">
    <property type="nucleotide sequence ID" value="NZ_BAAAEU010000008.1"/>
</dbReference>
<keyword evidence="3" id="KW-1185">Reference proteome</keyword>
<dbReference type="Proteomes" id="UP001501523">
    <property type="component" value="Unassembled WGS sequence"/>
</dbReference>
<accession>A0ABN1IJK2</accession>
<comment type="caution">
    <text evidence="2">The sequence shown here is derived from an EMBL/GenBank/DDBJ whole genome shotgun (WGS) entry which is preliminary data.</text>
</comment>
<feature type="transmembrane region" description="Helical" evidence="1">
    <location>
        <begin position="86"/>
        <end position="109"/>
    </location>
</feature>
<organism evidence="2 3">
    <name type="scientific">Dokdonella soli</name>
    <dbReference type="NCBI Taxonomy" id="529810"/>
    <lineage>
        <taxon>Bacteria</taxon>
        <taxon>Pseudomonadati</taxon>
        <taxon>Pseudomonadota</taxon>
        <taxon>Gammaproteobacteria</taxon>
        <taxon>Lysobacterales</taxon>
        <taxon>Rhodanobacteraceae</taxon>
        <taxon>Dokdonella</taxon>
    </lineage>
</organism>